<keyword evidence="5" id="KW-1185">Reference proteome</keyword>
<dbReference type="AlphaFoldDB" id="A0A345YT29"/>
<evidence type="ECO:0000313" key="3">
    <source>
        <dbReference type="EMBL" id="AXK47081.1"/>
    </source>
</evidence>
<reference evidence="2 5" key="1">
    <citation type="submission" date="2018-07" db="EMBL/GenBank/DDBJ databases">
        <title>Brachybacterium saurashtrense DSM 23186 genome sequence.</title>
        <authorList>
            <person name="Guo L."/>
        </authorList>
    </citation>
    <scope>NUCLEOTIDE SEQUENCE [LARGE SCALE GENOMIC DNA]</scope>
    <source>
        <strain evidence="2 5">DSM 23186</strain>
    </source>
</reference>
<dbReference type="Pfam" id="PF13460">
    <property type="entry name" value="NAD_binding_10"/>
    <property type="match status" value="1"/>
</dbReference>
<dbReference type="KEGG" id="bsau:DWV08_16655"/>
<reference evidence="4 6" key="2">
    <citation type="submission" date="2018-08" db="EMBL/GenBank/DDBJ databases">
        <title>Brachybacterium saurashtrense DSM 23186.</title>
        <authorList>
            <person name="Li Y."/>
        </authorList>
    </citation>
    <scope>NUCLEOTIDE SEQUENCE [LARGE SCALE GENOMIC DNA]</scope>
    <source>
        <strain evidence="4 6">DSM 23186</strain>
    </source>
</reference>
<dbReference type="Proteomes" id="UP000254236">
    <property type="component" value="Chromosome"/>
</dbReference>
<organism evidence="4 6">
    <name type="scientific">Brachybacterium saurashtrense</name>
    <dbReference type="NCBI Taxonomy" id="556288"/>
    <lineage>
        <taxon>Bacteria</taxon>
        <taxon>Bacillati</taxon>
        <taxon>Actinomycetota</taxon>
        <taxon>Actinomycetes</taxon>
        <taxon>Micrococcales</taxon>
        <taxon>Dermabacteraceae</taxon>
        <taxon>Brachybacterium</taxon>
    </lineage>
</organism>
<dbReference type="GO" id="GO:0044877">
    <property type="term" value="F:protein-containing complex binding"/>
    <property type="evidence" value="ECO:0007669"/>
    <property type="project" value="TreeGrafter"/>
</dbReference>
<dbReference type="RefSeq" id="WP_115411927.1">
    <property type="nucleotide sequence ID" value="NZ_CP031356.1"/>
</dbReference>
<dbReference type="KEGG" id="bsau:DWV08_00040"/>
<dbReference type="Proteomes" id="UP000282185">
    <property type="component" value="Unassembled WGS sequence"/>
</dbReference>
<dbReference type="InterPro" id="IPR016040">
    <property type="entry name" value="NAD(P)-bd_dom"/>
</dbReference>
<dbReference type="PANTHER" id="PTHR12126:SF11">
    <property type="entry name" value="NADH DEHYDROGENASE [UBIQUINONE] 1 ALPHA SUBCOMPLEX SUBUNIT 9, MITOCHONDRIAL"/>
    <property type="match status" value="1"/>
</dbReference>
<evidence type="ECO:0000313" key="5">
    <source>
        <dbReference type="Proteomes" id="UP000254236"/>
    </source>
</evidence>
<evidence type="ECO:0000313" key="4">
    <source>
        <dbReference type="EMBL" id="RRR21444.1"/>
    </source>
</evidence>
<dbReference type="InterPro" id="IPR036291">
    <property type="entry name" value="NAD(P)-bd_dom_sf"/>
</dbReference>
<dbReference type="InterPro" id="IPR051207">
    <property type="entry name" value="ComplexI_NDUFA9_subunit"/>
</dbReference>
<evidence type="ECO:0000259" key="1">
    <source>
        <dbReference type="Pfam" id="PF13460"/>
    </source>
</evidence>
<name>A0A345YT29_9MICO</name>
<gene>
    <name evidence="2" type="ORF">DWV08_00040</name>
    <name evidence="3" type="ORF">DWV08_16655</name>
    <name evidence="4" type="ORF">DXU92_13940</name>
</gene>
<proteinExistence type="predicted"/>
<protein>
    <submittedName>
        <fullName evidence="4">3-beta hydroxysteroid dehydrogenase</fullName>
    </submittedName>
</protein>
<accession>A0A345YT29</accession>
<dbReference type="OrthoDB" id="9771302at2"/>
<sequence>MRIAIAGGTGLLGGLVVDEATARGHHGVVLARSRGVDLTTGAGLDEALQGVEAVIDVTNVATLKAEASTAFFEAVTRTLLAGEERAGIRRHVALSIVGVDRAPFDYYAGKRAQERLIEASTVPWTILRATQFHEFAGQIHATAAVGPVHLAPRMRTQPIAAREVASRLVDLAESPARGGYVELAGPREESLVDMVRRWARATGHRGPIPAVPLPGRLGRAQRDGTLLPGDAAEIGEETFADWLRRTTG</sequence>
<dbReference type="PANTHER" id="PTHR12126">
    <property type="entry name" value="NADH-UBIQUINONE OXIDOREDUCTASE 39 KDA SUBUNIT-RELATED"/>
    <property type="match status" value="1"/>
</dbReference>
<evidence type="ECO:0000313" key="2">
    <source>
        <dbReference type="EMBL" id="AXK44172.1"/>
    </source>
</evidence>
<evidence type="ECO:0000313" key="6">
    <source>
        <dbReference type="Proteomes" id="UP000282185"/>
    </source>
</evidence>
<dbReference type="SUPFAM" id="SSF51735">
    <property type="entry name" value="NAD(P)-binding Rossmann-fold domains"/>
    <property type="match status" value="1"/>
</dbReference>
<dbReference type="EMBL" id="CP031356">
    <property type="protein sequence ID" value="AXK44172.1"/>
    <property type="molecule type" value="Genomic_DNA"/>
</dbReference>
<dbReference type="EMBL" id="QSWH01000007">
    <property type="protein sequence ID" value="RRR21444.1"/>
    <property type="molecule type" value="Genomic_DNA"/>
</dbReference>
<dbReference type="Gene3D" id="3.40.50.720">
    <property type="entry name" value="NAD(P)-binding Rossmann-like Domain"/>
    <property type="match status" value="1"/>
</dbReference>
<feature type="domain" description="NAD(P)-binding" evidence="1">
    <location>
        <begin position="7"/>
        <end position="175"/>
    </location>
</feature>
<dbReference type="EMBL" id="CP031356">
    <property type="protein sequence ID" value="AXK47081.1"/>
    <property type="molecule type" value="Genomic_DNA"/>
</dbReference>